<keyword evidence="6" id="KW-1185">Reference proteome</keyword>
<accession>A0A2N3V8C0</accession>
<dbReference type="AlphaFoldDB" id="A0A2N3V8C0"/>
<dbReference type="EMBL" id="PJMW01000002">
    <property type="protein sequence ID" value="PKV77863.1"/>
    <property type="molecule type" value="Genomic_DNA"/>
</dbReference>
<dbReference type="Gene3D" id="3.40.50.1820">
    <property type="entry name" value="alpha/beta hydrolase"/>
    <property type="match status" value="1"/>
</dbReference>
<dbReference type="InterPro" id="IPR029058">
    <property type="entry name" value="AB_hydrolase_fold"/>
</dbReference>
<reference evidence="5 6" key="1">
    <citation type="submission" date="2017-12" db="EMBL/GenBank/DDBJ databases">
        <title>Sequencing the genomes of 1000 Actinobacteria strains.</title>
        <authorList>
            <person name="Klenk H.-P."/>
        </authorList>
    </citation>
    <scope>NUCLEOTIDE SEQUENCE [LARGE SCALE GENOMIC DNA]</scope>
    <source>
        <strain evidence="5 6">DSM 44489</strain>
    </source>
</reference>
<name>A0A2N3V8C0_9NOCA</name>
<keyword evidence="2" id="KW-0719">Serine esterase</keyword>
<comment type="caution">
    <text evidence="5">The sequence shown here is derived from an EMBL/GenBank/DDBJ whole genome shotgun (WGS) entry which is preliminary data.</text>
</comment>
<sequence length="662" mass="68057">MLLFQSVAYRRMRIFAGVLPAAEAIALIMTVLCAVMCVQAGRVSAKEPSRCAPFTALMAPGTWETTATADPAVPIGMLAPVGNGLAAALGEAVDVRYVPYAASAFDQGLTYSQSKDTLLAALREMLSGLCASTKVMIAGYSQGADGAGDVVADIGNGRGPISAERVIGVGLLADPKRDPSTTTALGPHAPGRGLAGIRPGGFGQLSPVVRTICLDGDLYCSIREGAQPFLAAIGQVFSGNADLPAFAGELSRSLVSQLSSGALAGVKPTMSALTAGTEALPVDSPRATTEVAEIGIEANSLAGVLRPLRELLAFVQKFPAAREKLRAAAAGSPEAAALAILDVLDQMDIEAALAATTELADAAQRLLDGGLDGAIDTAVEGLRDALAPLAHQVASEIAPLLGLDEATLSAGAQILKLLQPNVIIEQITNIGTGVMRLAAAMPRIMDCFAQLPEAIADRDVRSAHQLSGELNNLFAPAITMAARVDFALVSEILGAAAILDPSGLTMAVALVAELLSRLDMIRIAHDIGLIQEVGWRAVELLDDGDSAGAGAELAGLAPIGLDLAKAAAGLFTDVPKTDPALLGVPNEVDARRSALVEAIKSGDIRAVVDAVIALVDSTQLSELVDLVGQGVDVATFYASGVHMHYGPGAEQLRDFLNERTSR</sequence>
<dbReference type="Proteomes" id="UP000233766">
    <property type="component" value="Unassembled WGS sequence"/>
</dbReference>
<keyword evidence="4" id="KW-1015">Disulfide bond</keyword>
<evidence type="ECO:0000313" key="6">
    <source>
        <dbReference type="Proteomes" id="UP000233766"/>
    </source>
</evidence>
<dbReference type="Pfam" id="PF01083">
    <property type="entry name" value="Cutinase"/>
    <property type="match status" value="1"/>
</dbReference>
<dbReference type="OrthoDB" id="4687011at2"/>
<dbReference type="GO" id="GO:0052689">
    <property type="term" value="F:carboxylic ester hydrolase activity"/>
    <property type="evidence" value="ECO:0007669"/>
    <property type="project" value="UniProtKB-KW"/>
</dbReference>
<keyword evidence="3" id="KW-0378">Hydrolase</keyword>
<gene>
    <name evidence="5" type="ORF">ATK86_2216</name>
</gene>
<proteinExistence type="inferred from homology"/>
<evidence type="ECO:0000313" key="5">
    <source>
        <dbReference type="EMBL" id="PKV77863.1"/>
    </source>
</evidence>
<protein>
    <submittedName>
        <fullName evidence="5">Cutinase</fullName>
    </submittedName>
</protein>
<dbReference type="PANTHER" id="PTHR33630">
    <property type="entry name" value="CUTINASE RV1984C-RELATED-RELATED"/>
    <property type="match status" value="1"/>
</dbReference>
<comment type="similarity">
    <text evidence="1">Belongs to the cutinase family.</text>
</comment>
<dbReference type="PANTHER" id="PTHR33630:SF9">
    <property type="entry name" value="CUTINASE 4"/>
    <property type="match status" value="1"/>
</dbReference>
<evidence type="ECO:0000256" key="1">
    <source>
        <dbReference type="ARBA" id="ARBA00007534"/>
    </source>
</evidence>
<dbReference type="SUPFAM" id="SSF53474">
    <property type="entry name" value="alpha/beta-Hydrolases"/>
    <property type="match status" value="1"/>
</dbReference>
<organism evidence="5 6">
    <name type="scientific">Nocardia fluminea</name>
    <dbReference type="NCBI Taxonomy" id="134984"/>
    <lineage>
        <taxon>Bacteria</taxon>
        <taxon>Bacillati</taxon>
        <taxon>Actinomycetota</taxon>
        <taxon>Actinomycetes</taxon>
        <taxon>Mycobacteriales</taxon>
        <taxon>Nocardiaceae</taxon>
        <taxon>Nocardia</taxon>
    </lineage>
</organism>
<evidence type="ECO:0000256" key="4">
    <source>
        <dbReference type="ARBA" id="ARBA00023157"/>
    </source>
</evidence>
<evidence type="ECO:0000256" key="3">
    <source>
        <dbReference type="ARBA" id="ARBA00022801"/>
    </source>
</evidence>
<dbReference type="SMART" id="SM01110">
    <property type="entry name" value="Cutinase"/>
    <property type="match status" value="1"/>
</dbReference>
<evidence type="ECO:0000256" key="2">
    <source>
        <dbReference type="ARBA" id="ARBA00022487"/>
    </source>
</evidence>
<dbReference type="InterPro" id="IPR000675">
    <property type="entry name" value="Cutinase/axe"/>
</dbReference>